<evidence type="ECO:0000313" key="3">
    <source>
        <dbReference type="Proteomes" id="UP000218231"/>
    </source>
</evidence>
<proteinExistence type="predicted"/>
<accession>A0A2A2K8I2</accession>
<evidence type="ECO:0000313" key="2">
    <source>
        <dbReference type="EMBL" id="PAV70287.1"/>
    </source>
</evidence>
<organism evidence="2 3">
    <name type="scientific">Diploscapter pachys</name>
    <dbReference type="NCBI Taxonomy" id="2018661"/>
    <lineage>
        <taxon>Eukaryota</taxon>
        <taxon>Metazoa</taxon>
        <taxon>Ecdysozoa</taxon>
        <taxon>Nematoda</taxon>
        <taxon>Chromadorea</taxon>
        <taxon>Rhabditida</taxon>
        <taxon>Rhabditina</taxon>
        <taxon>Rhabditomorpha</taxon>
        <taxon>Rhabditoidea</taxon>
        <taxon>Rhabditidae</taxon>
        <taxon>Diploscapter</taxon>
    </lineage>
</organism>
<feature type="region of interest" description="Disordered" evidence="1">
    <location>
        <begin position="148"/>
        <end position="174"/>
    </location>
</feature>
<sequence>MAASLGSPTWVGAGLAMRVAPAHRIRGGIDADGQARHLGHQILRHLGGDRLQVQHRLRLGIADCEVVMRETFGEFDVDRLDLAFGRLDRLRLGSGGLGMRRGARLVHLGAPGRFDLVGGKAGLFGRGKVARDLAFTRVHAVGRAISHPAGHSRLVGDEQQDDHRHEGEQAEQLGARETDEQTALLAVRRTRIAQRAFEELGEHVAHAQRGKAHANRGQAGADHLGGFCVHVKTPVSNSWVETKNETQCRLTASFRYTLVSSAKT</sequence>
<dbReference type="Proteomes" id="UP000218231">
    <property type="component" value="Unassembled WGS sequence"/>
</dbReference>
<reference evidence="2 3" key="1">
    <citation type="journal article" date="2017" name="Curr. Biol.">
        <title>Genome architecture and evolution of a unichromosomal asexual nematode.</title>
        <authorList>
            <person name="Fradin H."/>
            <person name="Zegar C."/>
            <person name="Gutwein M."/>
            <person name="Lucas J."/>
            <person name="Kovtun M."/>
            <person name="Corcoran D."/>
            <person name="Baugh L.R."/>
            <person name="Kiontke K."/>
            <person name="Gunsalus K."/>
            <person name="Fitch D.H."/>
            <person name="Piano F."/>
        </authorList>
    </citation>
    <scope>NUCLEOTIDE SEQUENCE [LARGE SCALE GENOMIC DNA]</scope>
    <source>
        <strain evidence="2">PF1309</strain>
    </source>
</reference>
<protein>
    <submittedName>
        <fullName evidence="2">Uncharacterized protein</fullName>
    </submittedName>
</protein>
<feature type="compositionally biased region" description="Basic and acidic residues" evidence="1">
    <location>
        <begin position="161"/>
        <end position="174"/>
    </location>
</feature>
<evidence type="ECO:0000256" key="1">
    <source>
        <dbReference type="SAM" id="MobiDB-lite"/>
    </source>
</evidence>
<name>A0A2A2K8I2_9BILA</name>
<comment type="caution">
    <text evidence="2">The sequence shown here is derived from an EMBL/GenBank/DDBJ whole genome shotgun (WGS) entry which is preliminary data.</text>
</comment>
<keyword evidence="3" id="KW-1185">Reference proteome</keyword>
<gene>
    <name evidence="2" type="ORF">WR25_16556</name>
</gene>
<dbReference type="EMBL" id="LIAE01009309">
    <property type="protein sequence ID" value="PAV70287.1"/>
    <property type="molecule type" value="Genomic_DNA"/>
</dbReference>
<dbReference type="AlphaFoldDB" id="A0A2A2K8I2"/>